<dbReference type="RefSeq" id="XP_039128682.1">
    <property type="nucleotide sequence ID" value="XM_039272748.1"/>
</dbReference>
<evidence type="ECO:0000259" key="2">
    <source>
        <dbReference type="Pfam" id="PF04782"/>
    </source>
</evidence>
<dbReference type="PANTHER" id="PTHR21450">
    <property type="entry name" value="PROTEIN ALTERED PHOSPHATE STARVATION RESPONSE 1"/>
    <property type="match status" value="1"/>
</dbReference>
<feature type="compositionally biased region" description="Polar residues" evidence="1">
    <location>
        <begin position="61"/>
        <end position="73"/>
    </location>
</feature>
<evidence type="ECO:0000313" key="4">
    <source>
        <dbReference type="Proteomes" id="UP001515500"/>
    </source>
</evidence>
<name>A0AB40BPR0_DIOCR</name>
<accession>A0AB40BPR0</accession>
<feature type="domain" description="DUF632" evidence="2">
    <location>
        <begin position="332"/>
        <end position="678"/>
    </location>
</feature>
<dbReference type="GeneID" id="120264872"/>
<feature type="compositionally biased region" description="Polar residues" evidence="1">
    <location>
        <begin position="257"/>
        <end position="268"/>
    </location>
</feature>
<gene>
    <name evidence="5" type="primary">LOC120264872</name>
</gene>
<organism evidence="4 5">
    <name type="scientific">Dioscorea cayennensis subsp. rotundata</name>
    <name type="common">White Guinea yam</name>
    <name type="synonym">Dioscorea rotundata</name>
    <dbReference type="NCBI Taxonomy" id="55577"/>
    <lineage>
        <taxon>Eukaryota</taxon>
        <taxon>Viridiplantae</taxon>
        <taxon>Streptophyta</taxon>
        <taxon>Embryophyta</taxon>
        <taxon>Tracheophyta</taxon>
        <taxon>Spermatophyta</taxon>
        <taxon>Magnoliopsida</taxon>
        <taxon>Liliopsida</taxon>
        <taxon>Dioscoreales</taxon>
        <taxon>Dioscoreaceae</taxon>
        <taxon>Dioscorea</taxon>
    </lineage>
</organism>
<keyword evidence="4" id="KW-1185">Reference proteome</keyword>
<feature type="compositionally biased region" description="Polar residues" evidence="1">
    <location>
        <begin position="147"/>
        <end position="156"/>
    </location>
</feature>
<feature type="domain" description="DUF630" evidence="3">
    <location>
        <begin position="1"/>
        <end position="59"/>
    </location>
</feature>
<dbReference type="Pfam" id="PF04782">
    <property type="entry name" value="DUF632"/>
    <property type="match status" value="1"/>
</dbReference>
<reference evidence="5" key="1">
    <citation type="submission" date="2025-08" db="UniProtKB">
        <authorList>
            <consortium name="RefSeq"/>
        </authorList>
    </citation>
    <scope>IDENTIFICATION</scope>
</reference>
<evidence type="ECO:0000313" key="5">
    <source>
        <dbReference type="RefSeq" id="XP_039128682.1"/>
    </source>
</evidence>
<dbReference type="PANTHER" id="PTHR21450:SF6">
    <property type="entry name" value="EXPRESSED PROTEIN"/>
    <property type="match status" value="1"/>
</dbReference>
<feature type="region of interest" description="Disordered" evidence="1">
    <location>
        <begin position="58"/>
        <end position="91"/>
    </location>
</feature>
<dbReference type="AlphaFoldDB" id="A0AB40BPR0"/>
<evidence type="ECO:0000259" key="3">
    <source>
        <dbReference type="Pfam" id="PF04783"/>
    </source>
</evidence>
<protein>
    <submittedName>
        <fullName evidence="5">LOW QUALITY PROTEIN: protein ROLLING AND ERECT LEAF 2-like</fullName>
    </submittedName>
</protein>
<sequence>MGASNSKMEDDKALLLCRDRRRFVRQALDGRCLLAVSHVSYIQSLRNTGTVLRKFVESDAPTESSLNTSTSATPEPLSLTDKSASQISSSSPALSQHVEAVESFSPVPSPLSSQHFHVNNMKAFRSFTTTIKEKPPTPVISTLQTEVTTPKGTTSVTDEDSTAETPLPPETPPWDYFGLFHPIDNQFSFQEDAPLNLGLDNASYVKRLREEEGIPELEEEGEHVSGNGRDDFDSEDDFDQPLTEPLVRTFKNRNAALDSNPTAESSVNETEKNSILEAKQLNQEKLMIGDGMHETDEAAPQAPPKEPSIVFTAYQWAMKSSMSANKFATKDLMTCVWEIEDLFLKASESGKEVPRMLEAYKENFRPLFSEYKARRSKASAYLASCVGWCGEETPLHEESAPNETKYLTWHRSESSLSSSSRNLIGVSSKDDGASFSDNILNSRFMNSGSHASTLDRLYAWERKLYDEVKASGIIRREYDAKCRLLRHQESRGESPYKIDKTRACVKDLHSRVKVSIHRIDSISKKIEELRDNELQPQLEELIEGLAQMWERMLDCHKHQCIIISSVSNNGSAKVSVRPESQRQVAALVVFELNSLYSSFTKWISAHESYLEAINGWLLKCVFPLRHKSSRSRRNSEFSQFSPRRDGAPPIFVTCRDWLKMLSELPTREVEGAIKNLVSITTHFLPHQEKIHGNSKPLFSLSKNAGKYEELKEGIQRNETQVDQWNLDGFQSGLANLLYQLKTFAESSLKSYGALQMSIEAAREAYEKD</sequence>
<dbReference type="Pfam" id="PF04783">
    <property type="entry name" value="DUF630"/>
    <property type="match status" value="1"/>
</dbReference>
<dbReference type="InterPro" id="IPR006868">
    <property type="entry name" value="DUF630"/>
</dbReference>
<dbReference type="Proteomes" id="UP001515500">
    <property type="component" value="Chromosome 7"/>
</dbReference>
<feature type="region of interest" description="Disordered" evidence="1">
    <location>
        <begin position="147"/>
        <end position="168"/>
    </location>
</feature>
<dbReference type="InterPro" id="IPR006867">
    <property type="entry name" value="DUF632"/>
</dbReference>
<feature type="region of interest" description="Disordered" evidence="1">
    <location>
        <begin position="213"/>
        <end position="271"/>
    </location>
</feature>
<proteinExistence type="predicted"/>
<evidence type="ECO:0000256" key="1">
    <source>
        <dbReference type="SAM" id="MobiDB-lite"/>
    </source>
</evidence>